<keyword evidence="3" id="KW-1015">Disulfide bond</keyword>
<dbReference type="PRINTS" id="PR00722">
    <property type="entry name" value="CHYMOTRYPSIN"/>
</dbReference>
<dbReference type="SMART" id="SM00577">
    <property type="entry name" value="CPDc"/>
    <property type="match status" value="1"/>
</dbReference>
<dbReference type="GO" id="GO:0005576">
    <property type="term" value="C:extracellular region"/>
    <property type="evidence" value="ECO:0007669"/>
    <property type="project" value="UniProtKB-SubCell"/>
</dbReference>
<dbReference type="CDD" id="cd00190">
    <property type="entry name" value="Tryp_SPc"/>
    <property type="match status" value="1"/>
</dbReference>
<dbReference type="EMBL" id="JAMKOV010000031">
    <property type="protein sequence ID" value="KAI8035772.1"/>
    <property type="molecule type" value="Genomic_DNA"/>
</dbReference>
<proteinExistence type="predicted"/>
<dbReference type="InterPro" id="IPR001254">
    <property type="entry name" value="Trypsin_dom"/>
</dbReference>
<feature type="domain" description="FCP1 homology" evidence="7">
    <location>
        <begin position="75"/>
        <end position="225"/>
    </location>
</feature>
<dbReference type="SUPFAM" id="SSF50494">
    <property type="entry name" value="Trypsin-like serine proteases"/>
    <property type="match status" value="1"/>
</dbReference>
<reference evidence="8" key="1">
    <citation type="journal article" date="2023" name="Genome Biol. Evol.">
        <title>Long-read-based Genome Assembly of Drosophila gunungcola Reveals Fewer Chemosensory Genes in Flower-breeding Species.</title>
        <authorList>
            <person name="Negi A."/>
            <person name="Liao B.Y."/>
            <person name="Yeh S.D."/>
        </authorList>
    </citation>
    <scope>NUCLEOTIDE SEQUENCE</scope>
    <source>
        <strain evidence="8">Sukarami</strain>
    </source>
</reference>
<keyword evidence="9" id="KW-1185">Reference proteome</keyword>
<dbReference type="InterPro" id="IPR036412">
    <property type="entry name" value="HAD-like_sf"/>
</dbReference>
<dbReference type="InterPro" id="IPR009003">
    <property type="entry name" value="Peptidase_S1_PA"/>
</dbReference>
<evidence type="ECO:0000256" key="3">
    <source>
        <dbReference type="ARBA" id="ARBA00023157"/>
    </source>
</evidence>
<dbReference type="InterPro" id="IPR041515">
    <property type="entry name" value="PPAF-2-like_Clip"/>
</dbReference>
<feature type="domain" description="Peptidase S1" evidence="6">
    <location>
        <begin position="401"/>
        <end position="656"/>
    </location>
</feature>
<organism evidence="8 9">
    <name type="scientific">Drosophila gunungcola</name>
    <name type="common">fruit fly</name>
    <dbReference type="NCBI Taxonomy" id="103775"/>
    <lineage>
        <taxon>Eukaryota</taxon>
        <taxon>Metazoa</taxon>
        <taxon>Ecdysozoa</taxon>
        <taxon>Arthropoda</taxon>
        <taxon>Hexapoda</taxon>
        <taxon>Insecta</taxon>
        <taxon>Pterygota</taxon>
        <taxon>Neoptera</taxon>
        <taxon>Endopterygota</taxon>
        <taxon>Diptera</taxon>
        <taxon>Brachycera</taxon>
        <taxon>Muscomorpha</taxon>
        <taxon>Ephydroidea</taxon>
        <taxon>Drosophilidae</taxon>
        <taxon>Drosophila</taxon>
        <taxon>Sophophora</taxon>
    </lineage>
</organism>
<evidence type="ECO:0000256" key="1">
    <source>
        <dbReference type="ARBA" id="ARBA00004613"/>
    </source>
</evidence>
<dbReference type="AlphaFoldDB" id="A0A9P9YF34"/>
<keyword evidence="2" id="KW-0964">Secreted</keyword>
<dbReference type="Proteomes" id="UP001059596">
    <property type="component" value="Unassembled WGS sequence"/>
</dbReference>
<dbReference type="GO" id="GO:0004252">
    <property type="term" value="F:serine-type endopeptidase activity"/>
    <property type="evidence" value="ECO:0007669"/>
    <property type="project" value="InterPro"/>
</dbReference>
<dbReference type="SUPFAM" id="SSF56784">
    <property type="entry name" value="HAD-like"/>
    <property type="match status" value="1"/>
</dbReference>
<evidence type="ECO:0000259" key="6">
    <source>
        <dbReference type="PROSITE" id="PS50240"/>
    </source>
</evidence>
<evidence type="ECO:0000313" key="9">
    <source>
        <dbReference type="Proteomes" id="UP001059596"/>
    </source>
</evidence>
<dbReference type="Gene3D" id="2.40.10.10">
    <property type="entry name" value="Trypsin-like serine proteases"/>
    <property type="match status" value="1"/>
</dbReference>
<dbReference type="InterPro" id="IPR004274">
    <property type="entry name" value="FCP1_dom"/>
</dbReference>
<gene>
    <name evidence="8" type="ORF">M5D96_011523</name>
</gene>
<dbReference type="PANTHER" id="PTHR24258">
    <property type="entry name" value="SERINE PROTEASE-RELATED"/>
    <property type="match status" value="1"/>
</dbReference>
<dbReference type="FunFam" id="2.40.10.10:FF:000038">
    <property type="entry name" value="Serine protease"/>
    <property type="match status" value="1"/>
</dbReference>
<dbReference type="Gene3D" id="3.40.50.1000">
    <property type="entry name" value="HAD superfamily/HAD-like"/>
    <property type="match status" value="2"/>
</dbReference>
<dbReference type="PROSITE" id="PS50240">
    <property type="entry name" value="TRYPSIN_DOM"/>
    <property type="match status" value="1"/>
</dbReference>
<dbReference type="GO" id="GO:0006508">
    <property type="term" value="P:proteolysis"/>
    <property type="evidence" value="ECO:0007669"/>
    <property type="project" value="InterPro"/>
</dbReference>
<comment type="subcellular location">
    <subcellularLocation>
        <location evidence="1">Secreted</location>
    </subcellularLocation>
</comment>
<evidence type="ECO:0000313" key="8">
    <source>
        <dbReference type="EMBL" id="KAI8035772.1"/>
    </source>
</evidence>
<evidence type="ECO:0000256" key="2">
    <source>
        <dbReference type="ARBA" id="ARBA00022525"/>
    </source>
</evidence>
<dbReference type="Pfam" id="PF00089">
    <property type="entry name" value="Trypsin"/>
    <property type="match status" value="1"/>
</dbReference>
<dbReference type="PROSITE" id="PS50969">
    <property type="entry name" value="FCP1"/>
    <property type="match status" value="1"/>
</dbReference>
<feature type="non-terminal residue" evidence="8">
    <location>
        <position position="665"/>
    </location>
</feature>
<dbReference type="InterPro" id="IPR043504">
    <property type="entry name" value="Peptidase_S1_PA_chymotrypsin"/>
</dbReference>
<dbReference type="CDD" id="cd07521">
    <property type="entry name" value="HAD_FCP1-like"/>
    <property type="match status" value="1"/>
</dbReference>
<protein>
    <recommendedName>
        <fullName evidence="4">Phenoloxidase-activating factor 2</fullName>
    </recommendedName>
    <alternativeName>
        <fullName evidence="5">Prophenoloxidase-activating factor II</fullName>
    </alternativeName>
</protein>
<dbReference type="PANTHER" id="PTHR24258:SF129">
    <property type="entry name" value="LP15124P-RELATED"/>
    <property type="match status" value="1"/>
</dbReference>
<sequence>KLAPSNQVAVAVVTNLQRPRSTPRRRPLIAFIVFSGDLGTYIRRQLDRLVAKVCALFRSYLGVAYRDVALSPDMAQRLAATLVLDLDETLVHSCYSDPELHESVSCNQLPADAQPDYLLSVSIDGLEPIAFRVFKRPHVDVFLDFVSKWYDLVIYTASLEHCRASTSTVSKDLTLVSPDMRGTFIIDNSPYAYRDFPDNAVPIKTFIYDPNDTELLKLLPFLDALRFTRDVRSILGRPVFLLLALSPGSEAQDTVSPMCRPDELCTSVRRCEESDDSGRKGIGPRIGRFCGTGRICCEKAQLDSWDMQGSMPLSSLNTLPPPNESCGVNMECVPRKLCRDNVINDSGISLINPRISSIPCSRSLYRCCAVDQQVDESQSPYVQKEASFKYKNCGYSNPQGLIPDNDKFNYTNDVALFGQFPWMVGIFTGRQDFLCGGTLIHPRLVVTSSHNLVNDTKDTLVARAGDWDLNSLNEPHPHQSRRIEEIIMHPEFDPESLFNDIALLLLDEPIQLAPHIQPLCLPPPETPERSRELTSATCFATGWGAKTANNDKLEHVLKRINLPVVDHDECQATLRTTRLEGRFRLRPSFLCAGGSDGQDTCKGDGGSPLFCTMPGQTDRYQLVGIVSWGVDCATVGIPAVYANVPYLRNWIDEKIQGLHIDMQAP</sequence>
<dbReference type="Pfam" id="PF18322">
    <property type="entry name" value="CLIP_1"/>
    <property type="match status" value="1"/>
</dbReference>
<accession>A0A9P9YF34</accession>
<evidence type="ECO:0000256" key="4">
    <source>
        <dbReference type="ARBA" id="ARBA00068096"/>
    </source>
</evidence>
<evidence type="ECO:0000256" key="5">
    <source>
        <dbReference type="ARBA" id="ARBA00076468"/>
    </source>
</evidence>
<evidence type="ECO:0000259" key="7">
    <source>
        <dbReference type="PROSITE" id="PS50969"/>
    </source>
</evidence>
<dbReference type="Pfam" id="PF03031">
    <property type="entry name" value="NIF"/>
    <property type="match status" value="1"/>
</dbReference>
<name>A0A9P9YF34_9MUSC</name>
<dbReference type="InterPro" id="IPR001314">
    <property type="entry name" value="Peptidase_S1A"/>
</dbReference>
<comment type="caution">
    <text evidence="8">The sequence shown here is derived from an EMBL/GenBank/DDBJ whole genome shotgun (WGS) entry which is preliminary data.</text>
</comment>
<dbReference type="InterPro" id="IPR023214">
    <property type="entry name" value="HAD_sf"/>
</dbReference>
<dbReference type="SMART" id="SM00020">
    <property type="entry name" value="Tryp_SPc"/>
    <property type="match status" value="1"/>
</dbReference>